<evidence type="ECO:0000256" key="3">
    <source>
        <dbReference type="ARBA" id="ARBA00022448"/>
    </source>
</evidence>
<comment type="similarity">
    <text evidence="2 7">Belongs to the major facilitator superfamily. Sugar transporter (TC 2.A.1.1) family.</text>
</comment>
<feature type="transmembrane region" description="Helical" evidence="8">
    <location>
        <begin position="400"/>
        <end position="421"/>
    </location>
</feature>
<feature type="transmembrane region" description="Helical" evidence="8">
    <location>
        <begin position="143"/>
        <end position="163"/>
    </location>
</feature>
<feature type="transmembrane region" description="Helical" evidence="8">
    <location>
        <begin position="175"/>
        <end position="196"/>
    </location>
</feature>
<comment type="caution">
    <text evidence="10">The sequence shown here is derived from an EMBL/GenBank/DDBJ whole genome shotgun (WGS) entry which is preliminary data.</text>
</comment>
<dbReference type="InterPro" id="IPR003663">
    <property type="entry name" value="Sugar/inositol_transpt"/>
</dbReference>
<sequence length="499" mass="54442">MAKLTKYNVKVCLVVVIAAFSFGYGASVFVTSVGQPGFYNYYDLDPTSLHTANILSAINALFFFGCAVGSIAQCFVSDWIGRKGALNSSAVLSCVGSALVAGSVNIPMLFVMRITQGVGLGMLLTLVPLYLTEVAPPQHRGFLTGSTQFSTGIGYIVCSWGSLGCYHAKNLTLSWRLPLALACVGPLALIVGLFFVPESPRYLVWKGKQDEAWDILKRLHHDPANPSEADASAEFTQILRQVEMDKEENPTFWEMFKKPSWRRRSISVFLLLFAQQGSGIYGITNFFPLLIGSLGLTGDVPLILYASYTTIATISILVTMFLVDRFGRRILLLTGFASVACILFTEALLQWKYQGTDSKAGNAACILFIFLFIAFFQCIDAPTFVWAAEIFPTTLRAKGVSLAICAYFVGTITFSTPAPVALQSIKWGMFLIYAGLCVISFVVTWFYIPETKGLPIEEIGALFGDAVAVHLTADGEGIVEDKPGNCHIESKTEHAVQKV</sequence>
<keyword evidence="3 7" id="KW-0813">Transport</keyword>
<evidence type="ECO:0000256" key="4">
    <source>
        <dbReference type="ARBA" id="ARBA00022692"/>
    </source>
</evidence>
<feature type="transmembrane region" description="Helical" evidence="8">
    <location>
        <begin position="84"/>
        <end position="104"/>
    </location>
</feature>
<keyword evidence="11" id="KW-1185">Reference proteome</keyword>
<evidence type="ECO:0000256" key="1">
    <source>
        <dbReference type="ARBA" id="ARBA00004141"/>
    </source>
</evidence>
<dbReference type="Proteomes" id="UP001358417">
    <property type="component" value="Unassembled WGS sequence"/>
</dbReference>
<dbReference type="InterPro" id="IPR036259">
    <property type="entry name" value="MFS_trans_sf"/>
</dbReference>
<dbReference type="PROSITE" id="PS00216">
    <property type="entry name" value="SUGAR_TRANSPORT_1"/>
    <property type="match status" value="1"/>
</dbReference>
<dbReference type="GO" id="GO:0016020">
    <property type="term" value="C:membrane"/>
    <property type="evidence" value="ECO:0007669"/>
    <property type="project" value="UniProtKB-SubCell"/>
</dbReference>
<keyword evidence="4 8" id="KW-0812">Transmembrane</keyword>
<dbReference type="NCBIfam" id="TIGR00879">
    <property type="entry name" value="SP"/>
    <property type="match status" value="1"/>
</dbReference>
<accession>A0AAV9NTP5</accession>
<dbReference type="InterPro" id="IPR050360">
    <property type="entry name" value="MFS_Sugar_Transporters"/>
</dbReference>
<dbReference type="FunFam" id="1.20.1250.20:FF:000134">
    <property type="entry name" value="MFS sugar transporter protein"/>
    <property type="match status" value="1"/>
</dbReference>
<dbReference type="EMBL" id="JAVRRD010000001">
    <property type="protein sequence ID" value="KAK5064805.1"/>
    <property type="molecule type" value="Genomic_DNA"/>
</dbReference>
<name>A0AAV9NTP5_9EURO</name>
<dbReference type="SUPFAM" id="SSF103473">
    <property type="entry name" value="MFS general substrate transporter"/>
    <property type="match status" value="1"/>
</dbReference>
<dbReference type="AlphaFoldDB" id="A0AAV9NTP5"/>
<dbReference type="InterPro" id="IPR020846">
    <property type="entry name" value="MFS_dom"/>
</dbReference>
<feature type="transmembrane region" description="Helical" evidence="8">
    <location>
        <begin position="110"/>
        <end position="131"/>
    </location>
</feature>
<feature type="transmembrane region" description="Helical" evidence="8">
    <location>
        <begin position="361"/>
        <end position="388"/>
    </location>
</feature>
<evidence type="ECO:0000259" key="9">
    <source>
        <dbReference type="PROSITE" id="PS50850"/>
    </source>
</evidence>
<evidence type="ECO:0000256" key="2">
    <source>
        <dbReference type="ARBA" id="ARBA00010992"/>
    </source>
</evidence>
<feature type="transmembrane region" description="Helical" evidence="8">
    <location>
        <begin position="54"/>
        <end position="72"/>
    </location>
</feature>
<evidence type="ECO:0000256" key="6">
    <source>
        <dbReference type="ARBA" id="ARBA00023136"/>
    </source>
</evidence>
<dbReference type="Gene3D" id="1.20.1250.20">
    <property type="entry name" value="MFS general substrate transporter like domains"/>
    <property type="match status" value="1"/>
</dbReference>
<dbReference type="InterPro" id="IPR005829">
    <property type="entry name" value="Sugar_transporter_CS"/>
</dbReference>
<gene>
    <name evidence="10" type="ORF">LTR84_000639</name>
</gene>
<feature type="domain" description="Major facilitator superfamily (MFS) profile" evidence="9">
    <location>
        <begin position="11"/>
        <end position="452"/>
    </location>
</feature>
<keyword evidence="5 8" id="KW-1133">Transmembrane helix</keyword>
<keyword evidence="6 8" id="KW-0472">Membrane</keyword>
<dbReference type="GeneID" id="89968861"/>
<feature type="transmembrane region" description="Helical" evidence="8">
    <location>
        <begin position="330"/>
        <end position="349"/>
    </location>
</feature>
<dbReference type="RefSeq" id="XP_064712129.1">
    <property type="nucleotide sequence ID" value="XM_064844269.1"/>
</dbReference>
<dbReference type="PRINTS" id="PR00171">
    <property type="entry name" value="SUGRTRNSPORT"/>
</dbReference>
<feature type="transmembrane region" description="Helical" evidence="8">
    <location>
        <begin position="427"/>
        <end position="448"/>
    </location>
</feature>
<feature type="transmembrane region" description="Helical" evidence="8">
    <location>
        <begin position="303"/>
        <end position="323"/>
    </location>
</feature>
<dbReference type="PROSITE" id="PS50850">
    <property type="entry name" value="MFS"/>
    <property type="match status" value="1"/>
</dbReference>
<proteinExistence type="inferred from homology"/>
<dbReference type="GO" id="GO:0005351">
    <property type="term" value="F:carbohydrate:proton symporter activity"/>
    <property type="evidence" value="ECO:0007669"/>
    <property type="project" value="TreeGrafter"/>
</dbReference>
<feature type="transmembrane region" description="Helical" evidence="8">
    <location>
        <begin position="266"/>
        <end position="291"/>
    </location>
</feature>
<dbReference type="Pfam" id="PF00083">
    <property type="entry name" value="Sugar_tr"/>
    <property type="match status" value="1"/>
</dbReference>
<evidence type="ECO:0000313" key="11">
    <source>
        <dbReference type="Proteomes" id="UP001358417"/>
    </source>
</evidence>
<comment type="subcellular location">
    <subcellularLocation>
        <location evidence="1">Membrane</location>
        <topology evidence="1">Multi-pass membrane protein</topology>
    </subcellularLocation>
</comment>
<evidence type="ECO:0000256" key="7">
    <source>
        <dbReference type="RuleBase" id="RU003346"/>
    </source>
</evidence>
<evidence type="ECO:0000256" key="5">
    <source>
        <dbReference type="ARBA" id="ARBA00022989"/>
    </source>
</evidence>
<dbReference type="InterPro" id="IPR005828">
    <property type="entry name" value="MFS_sugar_transport-like"/>
</dbReference>
<dbReference type="PANTHER" id="PTHR48022:SF11">
    <property type="entry name" value="MONOSACCHARIDE TRANSPORTER (HXT8), PUTATIVE (AFU_ORTHOLOGUE AFUA_2G08120)-RELATED"/>
    <property type="match status" value="1"/>
</dbReference>
<dbReference type="PANTHER" id="PTHR48022">
    <property type="entry name" value="PLASTIDIC GLUCOSE TRANSPORTER 4"/>
    <property type="match status" value="1"/>
</dbReference>
<organism evidence="10 11">
    <name type="scientific">Exophiala bonariae</name>
    <dbReference type="NCBI Taxonomy" id="1690606"/>
    <lineage>
        <taxon>Eukaryota</taxon>
        <taxon>Fungi</taxon>
        <taxon>Dikarya</taxon>
        <taxon>Ascomycota</taxon>
        <taxon>Pezizomycotina</taxon>
        <taxon>Eurotiomycetes</taxon>
        <taxon>Chaetothyriomycetidae</taxon>
        <taxon>Chaetothyriales</taxon>
        <taxon>Herpotrichiellaceae</taxon>
        <taxon>Exophiala</taxon>
    </lineage>
</organism>
<evidence type="ECO:0000256" key="8">
    <source>
        <dbReference type="SAM" id="Phobius"/>
    </source>
</evidence>
<reference evidence="10 11" key="1">
    <citation type="submission" date="2023-08" db="EMBL/GenBank/DDBJ databases">
        <title>Black Yeasts Isolated from many extreme environments.</title>
        <authorList>
            <person name="Coleine C."/>
            <person name="Stajich J.E."/>
            <person name="Selbmann L."/>
        </authorList>
    </citation>
    <scope>NUCLEOTIDE SEQUENCE [LARGE SCALE GENOMIC DNA]</scope>
    <source>
        <strain evidence="10 11">CCFEE 5792</strain>
    </source>
</reference>
<feature type="transmembrane region" description="Helical" evidence="8">
    <location>
        <begin position="12"/>
        <end position="34"/>
    </location>
</feature>
<evidence type="ECO:0000313" key="10">
    <source>
        <dbReference type="EMBL" id="KAK5064805.1"/>
    </source>
</evidence>
<protein>
    <recommendedName>
        <fullName evidence="9">Major facilitator superfamily (MFS) profile domain-containing protein</fullName>
    </recommendedName>
</protein>